<dbReference type="SUPFAM" id="SSF143422">
    <property type="entry name" value="Transposase IS200-like"/>
    <property type="match status" value="1"/>
</dbReference>
<reference evidence="3" key="1">
    <citation type="submission" date="2016-10" db="EMBL/GenBank/DDBJ databases">
        <authorList>
            <person name="Varghese N."/>
            <person name="Submissions S."/>
        </authorList>
    </citation>
    <scope>NUCLEOTIDE SEQUENCE [LARGE SCALE GENOMIC DNA]</scope>
    <source>
        <strain evidence="3">DSM 25329</strain>
    </source>
</reference>
<dbReference type="AlphaFoldDB" id="A0A1G6Y144"/>
<gene>
    <name evidence="2" type="ORF">SAMN04487996_102320</name>
</gene>
<evidence type="ECO:0000313" key="3">
    <source>
        <dbReference type="Proteomes" id="UP000198748"/>
    </source>
</evidence>
<dbReference type="SMART" id="SM01321">
    <property type="entry name" value="Y1_Tnp"/>
    <property type="match status" value="1"/>
</dbReference>
<sequence>MLICVFSFWLNVNLTVMGNSYSQIFIQCVFAVKYRAARLHMPWRKELFGVIGNLINETGAQTLIVNGVEDHVHCLFRLRPSQTVSEVMKVAKAKSSKWINESGFLPSRFEWQVGYGAFSYNKAEIKRVYRYIENQEEHHYGISFPEEYLEMLVKNGVEFQEQYLFRAPV</sequence>
<feature type="domain" description="Transposase IS200-like" evidence="1">
    <location>
        <begin position="21"/>
        <end position="135"/>
    </location>
</feature>
<dbReference type="Gene3D" id="3.30.70.1290">
    <property type="entry name" value="Transposase IS200-like"/>
    <property type="match status" value="1"/>
</dbReference>
<dbReference type="GO" id="GO:0003677">
    <property type="term" value="F:DNA binding"/>
    <property type="evidence" value="ECO:0007669"/>
    <property type="project" value="InterPro"/>
</dbReference>
<evidence type="ECO:0000259" key="1">
    <source>
        <dbReference type="SMART" id="SM01321"/>
    </source>
</evidence>
<dbReference type="GO" id="GO:0006313">
    <property type="term" value="P:DNA transposition"/>
    <property type="evidence" value="ECO:0007669"/>
    <property type="project" value="InterPro"/>
</dbReference>
<name>A0A1G6Y144_9BACT</name>
<keyword evidence="3" id="KW-1185">Reference proteome</keyword>
<dbReference type="NCBIfam" id="NF033573">
    <property type="entry name" value="transpos_IS200"/>
    <property type="match status" value="1"/>
</dbReference>
<accession>A0A1G6Y144</accession>
<protein>
    <submittedName>
        <fullName evidence="2">REP element-mobilizing transposase RayT</fullName>
    </submittedName>
</protein>
<dbReference type="InterPro" id="IPR002686">
    <property type="entry name" value="Transposase_17"/>
</dbReference>
<dbReference type="Pfam" id="PF01797">
    <property type="entry name" value="Y1_Tnp"/>
    <property type="match status" value="1"/>
</dbReference>
<dbReference type="Proteomes" id="UP000198748">
    <property type="component" value="Unassembled WGS sequence"/>
</dbReference>
<proteinExistence type="predicted"/>
<organism evidence="2 3">
    <name type="scientific">Dyadobacter soli</name>
    <dbReference type="NCBI Taxonomy" id="659014"/>
    <lineage>
        <taxon>Bacteria</taxon>
        <taxon>Pseudomonadati</taxon>
        <taxon>Bacteroidota</taxon>
        <taxon>Cytophagia</taxon>
        <taxon>Cytophagales</taxon>
        <taxon>Spirosomataceae</taxon>
        <taxon>Dyadobacter</taxon>
    </lineage>
</organism>
<dbReference type="GO" id="GO:0004803">
    <property type="term" value="F:transposase activity"/>
    <property type="evidence" value="ECO:0007669"/>
    <property type="project" value="InterPro"/>
</dbReference>
<dbReference type="EMBL" id="FNAN01000002">
    <property type="protein sequence ID" value="SDD84194.1"/>
    <property type="molecule type" value="Genomic_DNA"/>
</dbReference>
<dbReference type="STRING" id="659014.SAMN04487996_102320"/>
<evidence type="ECO:0000313" key="2">
    <source>
        <dbReference type="EMBL" id="SDD84194.1"/>
    </source>
</evidence>
<dbReference type="PANTHER" id="PTHR33360:SF2">
    <property type="entry name" value="TRANSPOSASE FOR INSERTION SEQUENCE ELEMENT IS200"/>
    <property type="match status" value="1"/>
</dbReference>
<dbReference type="InterPro" id="IPR036515">
    <property type="entry name" value="Transposase_17_sf"/>
</dbReference>
<dbReference type="RefSeq" id="WP_310590135.1">
    <property type="nucleotide sequence ID" value="NZ_FNAN01000002.1"/>
</dbReference>
<dbReference type="PANTHER" id="PTHR33360">
    <property type="entry name" value="TRANSPOSASE FOR INSERTION SEQUENCE ELEMENT IS200"/>
    <property type="match status" value="1"/>
</dbReference>